<protein>
    <submittedName>
        <fullName evidence="1">Uncharacterized protein</fullName>
    </submittedName>
</protein>
<dbReference type="EMBL" id="CP045897">
    <property type="protein sequence ID" value="QQP51581.1"/>
    <property type="molecule type" value="Genomic_DNA"/>
</dbReference>
<organism evidence="1 2">
    <name type="scientific">Caligus rogercresseyi</name>
    <name type="common">Sea louse</name>
    <dbReference type="NCBI Taxonomy" id="217165"/>
    <lineage>
        <taxon>Eukaryota</taxon>
        <taxon>Metazoa</taxon>
        <taxon>Ecdysozoa</taxon>
        <taxon>Arthropoda</taxon>
        <taxon>Crustacea</taxon>
        <taxon>Multicrustacea</taxon>
        <taxon>Hexanauplia</taxon>
        <taxon>Copepoda</taxon>
        <taxon>Siphonostomatoida</taxon>
        <taxon>Caligidae</taxon>
        <taxon>Caligus</taxon>
    </lineage>
</organism>
<sequence>EDELIYRLRFQSCPVAGNNVTPVLNTLSEGVLVAGMHKYRFDWLRAALFRYNWLSPCL</sequence>
<dbReference type="Proteomes" id="UP000595437">
    <property type="component" value="Chromosome 8"/>
</dbReference>
<dbReference type="AlphaFoldDB" id="A0A7T8KAP5"/>
<evidence type="ECO:0000313" key="1">
    <source>
        <dbReference type="EMBL" id="QQP51581.1"/>
    </source>
</evidence>
<gene>
    <name evidence="1" type="ORF">FKW44_012993</name>
</gene>
<name>A0A7T8KAP5_CALRO</name>
<reference evidence="2" key="1">
    <citation type="submission" date="2021-01" db="EMBL/GenBank/DDBJ databases">
        <title>Caligus Genome Assembly.</title>
        <authorList>
            <person name="Gallardo-Escarate C."/>
        </authorList>
    </citation>
    <scope>NUCLEOTIDE SEQUENCE [LARGE SCALE GENOMIC DNA]</scope>
</reference>
<accession>A0A7T8KAP5</accession>
<evidence type="ECO:0000313" key="2">
    <source>
        <dbReference type="Proteomes" id="UP000595437"/>
    </source>
</evidence>
<proteinExistence type="predicted"/>
<feature type="non-terminal residue" evidence="1">
    <location>
        <position position="1"/>
    </location>
</feature>
<keyword evidence="2" id="KW-1185">Reference proteome</keyword>